<reference evidence="1 2" key="1">
    <citation type="submission" date="2024-09" db="EMBL/GenBank/DDBJ databases">
        <authorList>
            <person name="Sun Q."/>
            <person name="Mori K."/>
        </authorList>
    </citation>
    <scope>NUCLEOTIDE SEQUENCE [LARGE SCALE GENOMIC DNA]</scope>
    <source>
        <strain evidence="1 2">TBRC 3947</strain>
    </source>
</reference>
<gene>
    <name evidence="1" type="ORF">ACFFIA_09125</name>
</gene>
<comment type="caution">
    <text evidence="1">The sequence shown here is derived from an EMBL/GenBank/DDBJ whole genome shotgun (WGS) entry which is preliminary data.</text>
</comment>
<protein>
    <recommendedName>
        <fullName evidence="3">Lipocalin-like domain-containing protein</fullName>
    </recommendedName>
</protein>
<evidence type="ECO:0000313" key="2">
    <source>
        <dbReference type="Proteomes" id="UP001589867"/>
    </source>
</evidence>
<evidence type="ECO:0008006" key="3">
    <source>
        <dbReference type="Google" id="ProtNLM"/>
    </source>
</evidence>
<dbReference type="EMBL" id="JBHLUH010000010">
    <property type="protein sequence ID" value="MFC0527822.1"/>
    <property type="molecule type" value="Genomic_DNA"/>
</dbReference>
<proteinExistence type="predicted"/>
<name>A0ABV6LZV7_9ACTN</name>
<keyword evidence="2" id="KW-1185">Reference proteome</keyword>
<sequence length="73" mass="7875">MLIGMWYLVAETQMETTGRRNPQYDLLRAGKDVVLSRESLASAAPHSAMPDLSASAWWKLSGGNTLTAAPAPD</sequence>
<dbReference type="RefSeq" id="WP_377248498.1">
    <property type="nucleotide sequence ID" value="NZ_JBHLUH010000010.1"/>
</dbReference>
<dbReference type="Proteomes" id="UP001589867">
    <property type="component" value="Unassembled WGS sequence"/>
</dbReference>
<organism evidence="1 2">
    <name type="scientific">Phytohabitans kaempferiae</name>
    <dbReference type="NCBI Taxonomy" id="1620943"/>
    <lineage>
        <taxon>Bacteria</taxon>
        <taxon>Bacillati</taxon>
        <taxon>Actinomycetota</taxon>
        <taxon>Actinomycetes</taxon>
        <taxon>Micromonosporales</taxon>
        <taxon>Micromonosporaceae</taxon>
    </lineage>
</organism>
<accession>A0ABV6LZV7</accession>
<evidence type="ECO:0000313" key="1">
    <source>
        <dbReference type="EMBL" id="MFC0527822.1"/>
    </source>
</evidence>